<dbReference type="AlphaFoldDB" id="A0A6B0YS56"/>
<evidence type="ECO:0008006" key="3">
    <source>
        <dbReference type="Google" id="ProtNLM"/>
    </source>
</evidence>
<dbReference type="PANTHER" id="PTHR38133:SF1">
    <property type="entry name" value="SLR1429 PROTEIN"/>
    <property type="match status" value="1"/>
</dbReference>
<organism evidence="2">
    <name type="scientific">Caldilineaceae bacterium SB0664_bin_27</name>
    <dbReference type="NCBI Taxonomy" id="2605260"/>
    <lineage>
        <taxon>Bacteria</taxon>
        <taxon>Bacillati</taxon>
        <taxon>Chloroflexota</taxon>
        <taxon>Caldilineae</taxon>
        <taxon>Caldilineales</taxon>
        <taxon>Caldilineaceae</taxon>
    </lineage>
</organism>
<gene>
    <name evidence="2" type="ORF">F4Y42_08270</name>
</gene>
<evidence type="ECO:0000313" key="2">
    <source>
        <dbReference type="EMBL" id="MXY93427.1"/>
    </source>
</evidence>
<feature type="compositionally biased region" description="Basic and acidic residues" evidence="1">
    <location>
        <begin position="183"/>
        <end position="192"/>
    </location>
</feature>
<dbReference type="PANTHER" id="PTHR38133">
    <property type="entry name" value="SLR1429 PROTEIN"/>
    <property type="match status" value="1"/>
</dbReference>
<dbReference type="EMBL" id="VXRG01000067">
    <property type="protein sequence ID" value="MXY93427.1"/>
    <property type="molecule type" value="Genomic_DNA"/>
</dbReference>
<comment type="caution">
    <text evidence="2">The sequence shown here is derived from an EMBL/GenBank/DDBJ whole genome shotgun (WGS) entry which is preliminary data.</text>
</comment>
<name>A0A6B0YS56_9CHLR</name>
<accession>A0A6B0YS56</accession>
<evidence type="ECO:0000256" key="1">
    <source>
        <dbReference type="SAM" id="MobiDB-lite"/>
    </source>
</evidence>
<proteinExistence type="predicted"/>
<protein>
    <recommendedName>
        <fullName evidence="3">SWIM-type domain-containing protein</fullName>
    </recommendedName>
</protein>
<reference evidence="2" key="1">
    <citation type="submission" date="2019-09" db="EMBL/GenBank/DDBJ databases">
        <title>Characterisation of the sponge microbiome using genome-centric metagenomics.</title>
        <authorList>
            <person name="Engelberts J.P."/>
            <person name="Robbins S.J."/>
            <person name="De Goeij J.M."/>
            <person name="Aranda M."/>
            <person name="Bell S.C."/>
            <person name="Webster N.S."/>
        </authorList>
    </citation>
    <scope>NUCLEOTIDE SEQUENCE</scope>
    <source>
        <strain evidence="2">SB0664_bin_27</strain>
    </source>
</reference>
<sequence>MTKAPGKEGSWAARWHEYMKAQGFDLKRGQALARRLQVEAVDVQFGRIKAEVAESHRGSCEIEIDIPPLGDDEWSAVLDALAGEALYAAQLLAGGNEWETFLAVLDAVFSDAQVALLSRSPVIGEVEARCSECFSQGTPCRHTLAVLYRFGQMISEDPWQLLLLRGRDRQQVLTGLRLRRSHDAEEDLRGEGETSDSATDPLLAGYDGLRALDDSAIRQDESIDLAAQIDTFWGGRQLGPGGTRQDLRALHYKIAPPLIRMALLRRLGPPPFQQDSPEIYDRLAEIYFEVSSKALELAFAPEPDSDGSV</sequence>
<feature type="region of interest" description="Disordered" evidence="1">
    <location>
        <begin position="183"/>
        <end position="202"/>
    </location>
</feature>